<dbReference type="RefSeq" id="WP_296944399.1">
    <property type="nucleotide sequence ID" value="NZ_LT599032.1"/>
</dbReference>
<reference evidence="2" key="1">
    <citation type="submission" date="2016-04" db="EMBL/GenBank/DDBJ databases">
        <authorList>
            <person name="Evans L.H."/>
            <person name="Alamgir A."/>
            <person name="Owens N."/>
            <person name="Weber N.D."/>
            <person name="Virtaneva K."/>
            <person name="Barbian K."/>
            <person name="Babar A."/>
            <person name="Rosenke K."/>
        </authorList>
    </citation>
    <scope>NUCLEOTIDE SEQUENCE</scope>
    <source>
        <strain evidence="2">86-1</strain>
    </source>
</reference>
<dbReference type="AlphaFoldDB" id="A0A212K5A1"/>
<evidence type="ECO:0000313" key="2">
    <source>
        <dbReference type="EMBL" id="SBW06894.1"/>
    </source>
</evidence>
<accession>A0A212K5A1</accession>
<gene>
    <name evidence="2" type="ORF">KL86DYS1_31509</name>
</gene>
<feature type="signal peptide" evidence="1">
    <location>
        <begin position="1"/>
        <end position="25"/>
    </location>
</feature>
<evidence type="ECO:0008006" key="3">
    <source>
        <dbReference type="Google" id="ProtNLM"/>
    </source>
</evidence>
<organism evidence="2">
    <name type="scientific">uncultured Dysgonomonas sp</name>
    <dbReference type="NCBI Taxonomy" id="206096"/>
    <lineage>
        <taxon>Bacteria</taxon>
        <taxon>Pseudomonadati</taxon>
        <taxon>Bacteroidota</taxon>
        <taxon>Bacteroidia</taxon>
        <taxon>Bacteroidales</taxon>
        <taxon>Dysgonomonadaceae</taxon>
        <taxon>Dysgonomonas</taxon>
        <taxon>environmental samples</taxon>
    </lineage>
</organism>
<evidence type="ECO:0000256" key="1">
    <source>
        <dbReference type="SAM" id="SignalP"/>
    </source>
</evidence>
<sequence length="372" mass="38985">MKKKFSYLALLAIVLLLGFSGCSNSEDTEPVDNANPKSVFLKLGKSTVTPHSVSTPVSNGTDVVLQSGDLYFVNASGAILKHYTLTSSTTSATNINMTEAHNGASITNLPGNTEMVYVIGNTSGLPTSGNISTVQEVALQVESQDDIEDVNLYGSGLLVDPVSPATAYTCEVDLKPTVARIELTDITSNGVITDFKVDGIFIDNYFSQALVKGSVTGTDFVENGAVAAAFNDETSEYPAGLKPAIYDFYDPALSASTKVAKPAGTGTVWAYNLFASSTGSAVPRIIIRLSDIVTSDGSIYTAPQFITVKGFKAVSGGASLTSIESGKIYKIAAGALTFNDTDLSPIPNLSLIDIEVTVNLVSWTVVGVTPEL</sequence>
<proteinExistence type="predicted"/>
<feature type="chain" id="PRO_5012713407" description="Major fimbrial subunit protein N-terminal domain-containing protein" evidence="1">
    <location>
        <begin position="26"/>
        <end position="372"/>
    </location>
</feature>
<dbReference type="PROSITE" id="PS51257">
    <property type="entry name" value="PROKAR_LIPOPROTEIN"/>
    <property type="match status" value="1"/>
</dbReference>
<name>A0A212K5A1_9BACT</name>
<keyword evidence="1" id="KW-0732">Signal</keyword>
<dbReference type="EMBL" id="FLUM01000003">
    <property type="protein sequence ID" value="SBW06894.1"/>
    <property type="molecule type" value="Genomic_DNA"/>
</dbReference>
<protein>
    <recommendedName>
        <fullName evidence="3">Major fimbrial subunit protein N-terminal domain-containing protein</fullName>
    </recommendedName>
</protein>